<evidence type="ECO:0000313" key="1">
    <source>
        <dbReference type="EMBL" id="KKM06685.1"/>
    </source>
</evidence>
<reference evidence="1" key="1">
    <citation type="journal article" date="2015" name="Nature">
        <title>Complex archaea that bridge the gap between prokaryotes and eukaryotes.</title>
        <authorList>
            <person name="Spang A."/>
            <person name="Saw J.H."/>
            <person name="Jorgensen S.L."/>
            <person name="Zaremba-Niedzwiedzka K."/>
            <person name="Martijn J."/>
            <person name="Lind A.E."/>
            <person name="van Eijk R."/>
            <person name="Schleper C."/>
            <person name="Guy L."/>
            <person name="Ettema T.J."/>
        </authorList>
    </citation>
    <scope>NUCLEOTIDE SEQUENCE</scope>
</reference>
<dbReference type="PROSITE" id="PS51257">
    <property type="entry name" value="PROKAR_LIPOPROTEIN"/>
    <property type="match status" value="1"/>
</dbReference>
<dbReference type="EMBL" id="LAZR01015936">
    <property type="protein sequence ID" value="KKM06685.1"/>
    <property type="molecule type" value="Genomic_DNA"/>
</dbReference>
<protein>
    <submittedName>
        <fullName evidence="1">Uncharacterized protein</fullName>
    </submittedName>
</protein>
<name>A0A0F9H6J7_9ZZZZ</name>
<comment type="caution">
    <text evidence="1">The sequence shown here is derived from an EMBL/GenBank/DDBJ whole genome shotgun (WGS) entry which is preliminary data.</text>
</comment>
<organism evidence="1">
    <name type="scientific">marine sediment metagenome</name>
    <dbReference type="NCBI Taxonomy" id="412755"/>
    <lineage>
        <taxon>unclassified sequences</taxon>
        <taxon>metagenomes</taxon>
        <taxon>ecological metagenomes</taxon>
    </lineage>
</organism>
<accession>A0A0F9H6J7</accession>
<dbReference type="AlphaFoldDB" id="A0A0F9H6J7"/>
<sequence length="120" mass="13321">MIRKVMAVLTLLLLTQGCAARGTADGDAGSTNRATTSRTNVITEQELAEHPEFSSVADAVRTLRPQWRDETVYIDDRPYVGSLSDITLAVVKELHYLRLSEAQMRWGQSISTSVIEVITR</sequence>
<gene>
    <name evidence="1" type="ORF">LCGC14_1741510</name>
</gene>
<proteinExistence type="predicted"/>